<dbReference type="Gene3D" id="1.10.287.660">
    <property type="entry name" value="Helix hairpin bin"/>
    <property type="match status" value="1"/>
</dbReference>
<organism evidence="12 13">
    <name type="scientific">Purpureocillium lavendulum</name>
    <dbReference type="NCBI Taxonomy" id="1247861"/>
    <lineage>
        <taxon>Eukaryota</taxon>
        <taxon>Fungi</taxon>
        <taxon>Dikarya</taxon>
        <taxon>Ascomycota</taxon>
        <taxon>Pezizomycotina</taxon>
        <taxon>Sordariomycetes</taxon>
        <taxon>Hypocreomycetidae</taxon>
        <taxon>Hypocreales</taxon>
        <taxon>Ophiocordycipitaceae</taxon>
        <taxon>Purpureocillium</taxon>
    </lineage>
</organism>
<dbReference type="Pfam" id="PF04420">
    <property type="entry name" value="CHD5"/>
    <property type="match status" value="1"/>
</dbReference>
<keyword evidence="8 9" id="KW-0472">Membrane</keyword>
<comment type="similarity">
    <text evidence="2 9">Belongs to the WRB/GET1 family.</text>
</comment>
<feature type="topological domain" description="Cytoplasmic" evidence="9">
    <location>
        <begin position="193"/>
        <end position="240"/>
    </location>
</feature>
<dbReference type="HAMAP" id="MF_03113">
    <property type="entry name" value="Get1"/>
    <property type="match status" value="1"/>
</dbReference>
<dbReference type="FunFam" id="1.10.287.660:FF:000006">
    <property type="entry name" value="Protein GET1"/>
    <property type="match status" value="1"/>
</dbReference>
<dbReference type="GO" id="GO:0043495">
    <property type="term" value="F:protein-membrane adaptor activity"/>
    <property type="evidence" value="ECO:0007669"/>
    <property type="project" value="TreeGrafter"/>
</dbReference>
<evidence type="ECO:0000256" key="9">
    <source>
        <dbReference type="HAMAP-Rule" id="MF_03113"/>
    </source>
</evidence>
<evidence type="ECO:0000256" key="1">
    <source>
        <dbReference type="ARBA" id="ARBA00004477"/>
    </source>
</evidence>
<evidence type="ECO:0000256" key="10">
    <source>
        <dbReference type="SAM" id="MobiDB-lite"/>
    </source>
</evidence>
<feature type="region of interest" description="Disordered" evidence="10">
    <location>
        <begin position="209"/>
        <end position="240"/>
    </location>
</feature>
<keyword evidence="6 9" id="KW-1133">Transmembrane helix</keyword>
<keyword evidence="4 9" id="KW-0812">Transmembrane</keyword>
<gene>
    <name evidence="12" type="primary">WRB</name>
    <name evidence="9" type="synonym">GET1</name>
    <name evidence="12" type="ORF">O9K51_06546</name>
</gene>
<dbReference type="InterPro" id="IPR029012">
    <property type="entry name" value="Helix_hairpin_bin_sf"/>
</dbReference>
<dbReference type="EMBL" id="JAQHRD010000005">
    <property type="protein sequence ID" value="KAJ6440755.1"/>
    <property type="molecule type" value="Genomic_DNA"/>
</dbReference>
<evidence type="ECO:0000256" key="3">
    <source>
        <dbReference type="ARBA" id="ARBA00022448"/>
    </source>
</evidence>
<feature type="transmembrane region" description="Helical" evidence="11">
    <location>
        <begin position="20"/>
        <end position="41"/>
    </location>
</feature>
<evidence type="ECO:0000256" key="8">
    <source>
        <dbReference type="ARBA" id="ARBA00023136"/>
    </source>
</evidence>
<dbReference type="GO" id="GO:0043529">
    <property type="term" value="C:GET complex"/>
    <property type="evidence" value="ECO:0007669"/>
    <property type="project" value="InterPro"/>
</dbReference>
<evidence type="ECO:0000313" key="13">
    <source>
        <dbReference type="Proteomes" id="UP001163105"/>
    </source>
</evidence>
<proteinExistence type="inferred from homology"/>
<reference evidence="12" key="1">
    <citation type="submission" date="2023-01" db="EMBL/GenBank/DDBJ databases">
        <title>The growth and conidiation of Purpureocillium lavendulum are regulated by nitrogen source and histone H3K14 acetylation.</title>
        <authorList>
            <person name="Tang P."/>
            <person name="Han J."/>
            <person name="Zhang C."/>
            <person name="Tang P."/>
            <person name="Qi F."/>
            <person name="Zhang K."/>
            <person name="Liang L."/>
        </authorList>
    </citation>
    <scope>NUCLEOTIDE SEQUENCE</scope>
    <source>
        <strain evidence="12">YMF1.00683</strain>
    </source>
</reference>
<evidence type="ECO:0000256" key="2">
    <source>
        <dbReference type="ARBA" id="ARBA00010799"/>
    </source>
</evidence>
<protein>
    <submittedName>
        <fullName evidence="12">CHD5 domain-containing protein</fullName>
    </submittedName>
</protein>
<evidence type="ECO:0000256" key="6">
    <source>
        <dbReference type="ARBA" id="ARBA00022989"/>
    </source>
</evidence>
<comment type="caution">
    <text evidence="12">The sequence shown here is derived from an EMBL/GenBank/DDBJ whole genome shotgun (WGS) entry which is preliminary data.</text>
</comment>
<sequence length="240" mass="26925">MPQPSSTSALPSFLQQDGVKMSTLLFVIFAIELLAHVINAIGAAQINNLLWTLINYLPISTSKAAAAQRKLQAEYLRVRQELNSTSSQDEFAKWAKLRRQHDKLLDQLDAAKKGLEASRSKFDNYLTALRMLLTKAPQYLLPFWYGKEAMFWLPYGWFPYYAEWIISFPRAPLGSVSAPSWQLACSGFITLVSELVVFVWTAVFSQKTTEGAQEKDQAKAMKGTPKKVAVPAGTSEKKEL</sequence>
<comment type="subcellular location">
    <subcellularLocation>
        <location evidence="1">Endoplasmic reticulum membrane</location>
        <topology evidence="1">Multi-pass membrane protein</topology>
    </subcellularLocation>
</comment>
<feature type="topological domain" description="Lumenal" evidence="9">
    <location>
        <begin position="1"/>
        <end position="24"/>
    </location>
</feature>
<dbReference type="Proteomes" id="UP001163105">
    <property type="component" value="Unassembled WGS sequence"/>
</dbReference>
<evidence type="ECO:0000256" key="11">
    <source>
        <dbReference type="SAM" id="Phobius"/>
    </source>
</evidence>
<dbReference type="PANTHER" id="PTHR42650">
    <property type="entry name" value="TAIL-ANCHORED PROTEIN INSERTION RECEPTOR WRB"/>
    <property type="match status" value="1"/>
</dbReference>
<dbReference type="PANTHER" id="PTHR42650:SF1">
    <property type="entry name" value="GUIDED ENTRY OF TAIL-ANCHORED PROTEINS FACTOR 1"/>
    <property type="match status" value="1"/>
</dbReference>
<evidence type="ECO:0000256" key="7">
    <source>
        <dbReference type="ARBA" id="ARBA00023054"/>
    </source>
</evidence>
<dbReference type="GO" id="GO:0005789">
    <property type="term" value="C:endoplasmic reticulum membrane"/>
    <property type="evidence" value="ECO:0007669"/>
    <property type="project" value="UniProtKB-SubCell"/>
</dbReference>
<evidence type="ECO:0000313" key="12">
    <source>
        <dbReference type="EMBL" id="KAJ6440755.1"/>
    </source>
</evidence>
<evidence type="ECO:0000256" key="4">
    <source>
        <dbReference type="ARBA" id="ARBA00022692"/>
    </source>
</evidence>
<keyword evidence="13" id="KW-1185">Reference proteome</keyword>
<keyword evidence="5 9" id="KW-0256">Endoplasmic reticulum</keyword>
<keyword evidence="7" id="KW-0175">Coiled coil</keyword>
<dbReference type="AlphaFoldDB" id="A0AB34FNL0"/>
<dbReference type="InterPro" id="IPR028945">
    <property type="entry name" value="Get1"/>
</dbReference>
<name>A0AB34FNL0_9HYPO</name>
<accession>A0AB34FNL0</accession>
<dbReference type="InterPro" id="IPR027538">
    <property type="entry name" value="Get1_fungi"/>
</dbReference>
<comment type="caution">
    <text evidence="9">Lacks conserved residue(s) required for the propagation of feature annotation.</text>
</comment>
<dbReference type="GO" id="GO:0071816">
    <property type="term" value="P:tail-anchored membrane protein insertion into ER membrane"/>
    <property type="evidence" value="ECO:0007669"/>
    <property type="project" value="InterPro"/>
</dbReference>
<keyword evidence="3 9" id="KW-0813">Transport</keyword>
<evidence type="ECO:0000256" key="5">
    <source>
        <dbReference type="ARBA" id="ARBA00022824"/>
    </source>
</evidence>